<dbReference type="InterPro" id="IPR010696">
    <property type="entry name" value="DUF1272"/>
</dbReference>
<proteinExistence type="predicted"/>
<reference evidence="1 2" key="1">
    <citation type="submission" date="2023-09" db="EMBL/GenBank/DDBJ databases">
        <title>Complete genome of Streptomyces roseicoloratus T14.</title>
        <authorList>
            <person name="Bashizi T."/>
            <person name="Kim M.-J."/>
            <person name="Lee G."/>
            <person name="Tagele S.B."/>
            <person name="Shin J.-H."/>
        </authorList>
    </citation>
    <scope>NUCLEOTIDE SEQUENCE [LARGE SCALE GENOMIC DNA]</scope>
    <source>
        <strain evidence="1 2">T14</strain>
    </source>
</reference>
<sequence length="81" mass="8786">MLRMRPRCMGCAQPLAGDSPAFICSYECTWCPRCAGGFAGVCPNCAGELVRRPRRTTGAAAIVSRVPDRIRRFVRRTGGPA</sequence>
<evidence type="ECO:0000313" key="2">
    <source>
        <dbReference type="Proteomes" id="UP001250858"/>
    </source>
</evidence>
<keyword evidence="2" id="KW-1185">Reference proteome</keyword>
<dbReference type="EMBL" id="CP133762">
    <property type="protein sequence ID" value="WMX44191.1"/>
    <property type="molecule type" value="Genomic_DNA"/>
</dbReference>
<organism evidence="1 2">
    <name type="scientific">Streptomyces roseicoloratus</name>
    <dbReference type="NCBI Taxonomy" id="2508722"/>
    <lineage>
        <taxon>Bacteria</taxon>
        <taxon>Bacillati</taxon>
        <taxon>Actinomycetota</taxon>
        <taxon>Actinomycetes</taxon>
        <taxon>Kitasatosporales</taxon>
        <taxon>Streptomycetaceae</taxon>
        <taxon>Streptomyces</taxon>
    </lineage>
</organism>
<evidence type="ECO:0000313" key="1">
    <source>
        <dbReference type="EMBL" id="WMX44191.1"/>
    </source>
</evidence>
<dbReference type="Pfam" id="PF06906">
    <property type="entry name" value="DUF1272"/>
    <property type="match status" value="1"/>
</dbReference>
<accession>A0ABY9RRS7</accession>
<name>A0ABY9RRS7_9ACTN</name>
<dbReference type="Proteomes" id="UP001250858">
    <property type="component" value="Chromosome"/>
</dbReference>
<protein>
    <submittedName>
        <fullName evidence="1">DUF1272 domain-containing protein</fullName>
    </submittedName>
</protein>
<dbReference type="RefSeq" id="WP_128980762.1">
    <property type="nucleotide sequence ID" value="NZ_CP133762.1"/>
</dbReference>
<gene>
    <name evidence="1" type="ORF">RGF97_04020</name>
</gene>